<dbReference type="OrthoDB" id="9788263at2"/>
<dbReference type="CDD" id="cd16278">
    <property type="entry name" value="metallo-hydrolase-like_MBL-fold"/>
    <property type="match status" value="1"/>
</dbReference>
<dbReference type="Pfam" id="PF00753">
    <property type="entry name" value="Lactamase_B"/>
    <property type="match status" value="1"/>
</dbReference>
<protein>
    <submittedName>
        <fullName evidence="2">MBL fold metallo-hydrolase</fullName>
    </submittedName>
</protein>
<dbReference type="EMBL" id="QWJJ01000001">
    <property type="protein sequence ID" value="RII40465.1"/>
    <property type="molecule type" value="Genomic_DNA"/>
</dbReference>
<accession>A0A399J4Z9</accession>
<dbReference type="Gene3D" id="3.60.15.10">
    <property type="entry name" value="Ribonuclease Z/Hydroxyacylglutathione hydrolase-like"/>
    <property type="match status" value="1"/>
</dbReference>
<dbReference type="Proteomes" id="UP000265848">
    <property type="component" value="Unassembled WGS sequence"/>
</dbReference>
<dbReference type="InterPro" id="IPR041516">
    <property type="entry name" value="LACTB2_WH"/>
</dbReference>
<dbReference type="SUPFAM" id="SSF56281">
    <property type="entry name" value="Metallo-hydrolase/oxidoreductase"/>
    <property type="match status" value="1"/>
</dbReference>
<sequence length="298" mass="31427">MGLGAAGEAVEVAPDVRRLLAPNPSAFTGPGTNTYLVGQRGLAVIDPGPNDEAHLDAILRSVLPGQSITHILVTHAHLDHAPLARTLAARTGASVLAYGDALAGRSSVMQHLAATSHLGGGEGTDHAFVPDISLPDGTRVTGDGWSLRALWTPGHFGNHLSFAMNDTIFTGDLVMGWATSLVSPPDGDLTDFMASCVRLQTLRAARFLPGHGPAVEDPAERLTWLIAHRKSREAALLDALTGKHATPSQLAAMVYQDTPPHLMPAATRNVLAHLIDLTGRNLARPVGDLHAEALFKRL</sequence>
<keyword evidence="2" id="KW-0378">Hydrolase</keyword>
<dbReference type="Pfam" id="PF17778">
    <property type="entry name" value="WHD_BLACT"/>
    <property type="match status" value="1"/>
</dbReference>
<dbReference type="InterPro" id="IPR050662">
    <property type="entry name" value="Sec-metab_biosynth-thioest"/>
</dbReference>
<evidence type="ECO:0000313" key="2">
    <source>
        <dbReference type="EMBL" id="RII40465.1"/>
    </source>
</evidence>
<evidence type="ECO:0000313" key="3">
    <source>
        <dbReference type="Proteomes" id="UP000265848"/>
    </source>
</evidence>
<dbReference type="Gene3D" id="1.10.10.10">
    <property type="entry name" value="Winged helix-like DNA-binding domain superfamily/Winged helix DNA-binding domain"/>
    <property type="match status" value="1"/>
</dbReference>
<organism evidence="2 3">
    <name type="scientific">Pseudooceanicola sediminis</name>
    <dbReference type="NCBI Taxonomy" id="2211117"/>
    <lineage>
        <taxon>Bacteria</taxon>
        <taxon>Pseudomonadati</taxon>
        <taxon>Pseudomonadota</taxon>
        <taxon>Alphaproteobacteria</taxon>
        <taxon>Rhodobacterales</taxon>
        <taxon>Paracoccaceae</taxon>
        <taxon>Pseudooceanicola</taxon>
    </lineage>
</organism>
<dbReference type="SMART" id="SM00849">
    <property type="entry name" value="Lactamase_B"/>
    <property type="match status" value="1"/>
</dbReference>
<feature type="domain" description="Metallo-beta-lactamase" evidence="1">
    <location>
        <begin position="31"/>
        <end position="211"/>
    </location>
</feature>
<dbReference type="InterPro" id="IPR036388">
    <property type="entry name" value="WH-like_DNA-bd_sf"/>
</dbReference>
<proteinExistence type="predicted"/>
<dbReference type="PANTHER" id="PTHR23131:SF0">
    <property type="entry name" value="ENDORIBONUCLEASE LACTB2"/>
    <property type="match status" value="1"/>
</dbReference>
<comment type="caution">
    <text evidence="2">The sequence shown here is derived from an EMBL/GenBank/DDBJ whole genome shotgun (WGS) entry which is preliminary data.</text>
</comment>
<reference evidence="2 3" key="1">
    <citation type="submission" date="2018-08" db="EMBL/GenBank/DDBJ databases">
        <title>Pseudooceanicola sediminis CY03 in the family Rhodobacteracea.</title>
        <authorList>
            <person name="Zhang Y.-J."/>
        </authorList>
    </citation>
    <scope>NUCLEOTIDE SEQUENCE [LARGE SCALE GENOMIC DNA]</scope>
    <source>
        <strain evidence="2 3">CY03</strain>
    </source>
</reference>
<keyword evidence="3" id="KW-1185">Reference proteome</keyword>
<dbReference type="AlphaFoldDB" id="A0A399J4Z9"/>
<dbReference type="GO" id="GO:0016787">
    <property type="term" value="F:hydrolase activity"/>
    <property type="evidence" value="ECO:0007669"/>
    <property type="project" value="UniProtKB-KW"/>
</dbReference>
<dbReference type="PANTHER" id="PTHR23131">
    <property type="entry name" value="ENDORIBONUCLEASE LACTB2"/>
    <property type="match status" value="1"/>
</dbReference>
<dbReference type="InterPro" id="IPR036866">
    <property type="entry name" value="RibonucZ/Hydroxyglut_hydro"/>
</dbReference>
<name>A0A399J4Z9_9RHOB</name>
<evidence type="ECO:0000259" key="1">
    <source>
        <dbReference type="SMART" id="SM00849"/>
    </source>
</evidence>
<dbReference type="InterPro" id="IPR001279">
    <property type="entry name" value="Metallo-B-lactamas"/>
</dbReference>
<gene>
    <name evidence="2" type="ORF">DL237_00085</name>
</gene>